<dbReference type="GO" id="GO:0036199">
    <property type="term" value="F:cholest-4-en-3-one 26-monooxygenase activity"/>
    <property type="evidence" value="ECO:0007669"/>
    <property type="project" value="TreeGrafter"/>
</dbReference>
<dbReference type="GO" id="GO:0008395">
    <property type="term" value="F:steroid hydroxylase activity"/>
    <property type="evidence" value="ECO:0007669"/>
    <property type="project" value="TreeGrafter"/>
</dbReference>
<accession>A0A5S4GKY3</accession>
<evidence type="ECO:0000256" key="7">
    <source>
        <dbReference type="RuleBase" id="RU000461"/>
    </source>
</evidence>
<keyword evidence="4 7" id="KW-0560">Oxidoreductase</keyword>
<dbReference type="Pfam" id="PF00067">
    <property type="entry name" value="p450"/>
    <property type="match status" value="1"/>
</dbReference>
<evidence type="ECO:0000256" key="2">
    <source>
        <dbReference type="ARBA" id="ARBA00022617"/>
    </source>
</evidence>
<dbReference type="GO" id="GO:0005506">
    <property type="term" value="F:iron ion binding"/>
    <property type="evidence" value="ECO:0007669"/>
    <property type="project" value="InterPro"/>
</dbReference>
<name>A0A5S4GKY3_9ACTN</name>
<evidence type="ECO:0000256" key="1">
    <source>
        <dbReference type="ARBA" id="ARBA00010617"/>
    </source>
</evidence>
<proteinExistence type="inferred from homology"/>
<dbReference type="CDD" id="cd11078">
    <property type="entry name" value="CYP130-like"/>
    <property type="match status" value="1"/>
</dbReference>
<keyword evidence="6 7" id="KW-0503">Monooxygenase</keyword>
<evidence type="ECO:0000256" key="3">
    <source>
        <dbReference type="ARBA" id="ARBA00022723"/>
    </source>
</evidence>
<protein>
    <submittedName>
        <fullName evidence="8">Cytochrome P450</fullName>
    </submittedName>
</protein>
<dbReference type="InterPro" id="IPR001128">
    <property type="entry name" value="Cyt_P450"/>
</dbReference>
<dbReference type="InterPro" id="IPR036396">
    <property type="entry name" value="Cyt_P450_sf"/>
</dbReference>
<dbReference type="PANTHER" id="PTHR46696:SF4">
    <property type="entry name" value="BIOTIN BIOSYNTHESIS CYTOCHROME P450"/>
    <property type="match status" value="1"/>
</dbReference>
<gene>
    <name evidence="8" type="ORF">ETD96_26975</name>
</gene>
<dbReference type="GO" id="GO:0006707">
    <property type="term" value="P:cholesterol catabolic process"/>
    <property type="evidence" value="ECO:0007669"/>
    <property type="project" value="TreeGrafter"/>
</dbReference>
<dbReference type="FunFam" id="1.10.630.10:FF:000018">
    <property type="entry name" value="Cytochrome P450 monooxygenase"/>
    <property type="match status" value="1"/>
</dbReference>
<dbReference type="PROSITE" id="PS00086">
    <property type="entry name" value="CYTOCHROME_P450"/>
    <property type="match status" value="1"/>
</dbReference>
<evidence type="ECO:0000256" key="5">
    <source>
        <dbReference type="ARBA" id="ARBA00023004"/>
    </source>
</evidence>
<keyword evidence="5 7" id="KW-0408">Iron</keyword>
<keyword evidence="9" id="KW-1185">Reference proteome</keyword>
<dbReference type="Proteomes" id="UP000305238">
    <property type="component" value="Unassembled WGS sequence"/>
</dbReference>
<dbReference type="AlphaFoldDB" id="A0A5S4GKY3"/>
<dbReference type="GO" id="GO:0020037">
    <property type="term" value="F:heme binding"/>
    <property type="evidence" value="ECO:0007669"/>
    <property type="project" value="InterPro"/>
</dbReference>
<keyword evidence="2 7" id="KW-0349">Heme</keyword>
<evidence type="ECO:0000313" key="8">
    <source>
        <dbReference type="EMBL" id="TMR33615.1"/>
    </source>
</evidence>
<keyword evidence="3 7" id="KW-0479">Metal-binding</keyword>
<organism evidence="8 9">
    <name type="scientific">Actinomadura geliboluensis</name>
    <dbReference type="NCBI Taxonomy" id="882440"/>
    <lineage>
        <taxon>Bacteria</taxon>
        <taxon>Bacillati</taxon>
        <taxon>Actinomycetota</taxon>
        <taxon>Actinomycetes</taxon>
        <taxon>Streptosporangiales</taxon>
        <taxon>Thermomonosporaceae</taxon>
        <taxon>Actinomadura</taxon>
    </lineage>
</organism>
<dbReference type="InterPro" id="IPR017972">
    <property type="entry name" value="Cyt_P450_CS"/>
</dbReference>
<dbReference type="SUPFAM" id="SSF48264">
    <property type="entry name" value="Cytochrome P450"/>
    <property type="match status" value="1"/>
</dbReference>
<reference evidence="8 9" key="1">
    <citation type="submission" date="2019-05" db="EMBL/GenBank/DDBJ databases">
        <title>Draft genome sequence of Actinomadura geliboluensis A8036.</title>
        <authorList>
            <person name="Saricaoglu S."/>
            <person name="Isik K."/>
        </authorList>
    </citation>
    <scope>NUCLEOTIDE SEQUENCE [LARGE SCALE GENOMIC DNA]</scope>
    <source>
        <strain evidence="8 9">A8036</strain>
    </source>
</reference>
<dbReference type="PRINTS" id="PR00359">
    <property type="entry name" value="BP450"/>
</dbReference>
<sequence length="401" mass="44661">MTAVDPAAQVSYSPFDYAVHEDPYPLYARLREEAPLYRNDEIGFWALSRHADVAAAFRDHGTFSNSHGVSVEPSAWGPHAHRTMSFLALDPPRHTRMRALVSKGFTPRRVKEMQDGIRALTLRHLEPALEKGEFDFVSDFAGLLPMDVISEMMGVPEADRVEVRRLADTVVHREEGLNDVPPAGMDAALTLVGYYQDMVAERRRTPAADLTSALLEAELDGDRLDDTEVIAFLFLMVVAGNETTTKLLANALYWGARNPGQAAKPLGDPARVDDWVEETLRYDTSSQMLARKVVKDVELHGRRVPAGDRMLLLVGSANRDPRVFADADAYDLDRDTSQLVSFGGGRHFCLGANLARLEARIALTEFVRRVRSYEVDHANAERVHSVNVRGFASLPVRVEVR</sequence>
<evidence type="ECO:0000256" key="4">
    <source>
        <dbReference type="ARBA" id="ARBA00023002"/>
    </source>
</evidence>
<dbReference type="PANTHER" id="PTHR46696">
    <property type="entry name" value="P450, PUTATIVE (EUROFUNG)-RELATED"/>
    <property type="match status" value="1"/>
</dbReference>
<dbReference type="InterPro" id="IPR002397">
    <property type="entry name" value="Cyt_P450_B"/>
</dbReference>
<comment type="similarity">
    <text evidence="1 7">Belongs to the cytochrome P450 family.</text>
</comment>
<evidence type="ECO:0000256" key="6">
    <source>
        <dbReference type="ARBA" id="ARBA00023033"/>
    </source>
</evidence>
<dbReference type="Gene3D" id="1.10.630.10">
    <property type="entry name" value="Cytochrome P450"/>
    <property type="match status" value="1"/>
</dbReference>
<dbReference type="OrthoDB" id="502624at2"/>
<evidence type="ECO:0000313" key="9">
    <source>
        <dbReference type="Proteomes" id="UP000305238"/>
    </source>
</evidence>
<comment type="caution">
    <text evidence="8">The sequence shown here is derived from an EMBL/GenBank/DDBJ whole genome shotgun (WGS) entry which is preliminary data.</text>
</comment>
<dbReference type="EMBL" id="VCKZ01000227">
    <property type="protein sequence ID" value="TMR33615.1"/>
    <property type="molecule type" value="Genomic_DNA"/>
</dbReference>